<dbReference type="InterPro" id="IPR025634">
    <property type="entry name" value="DUF4292"/>
</dbReference>
<gene>
    <name evidence="1" type="ORF">EFY79_08330</name>
</gene>
<dbReference type="EMBL" id="RJJR01000005">
    <property type="protein sequence ID" value="RNI37394.1"/>
    <property type="molecule type" value="Genomic_DNA"/>
</dbReference>
<dbReference type="RefSeq" id="WP_123120235.1">
    <property type="nucleotide sequence ID" value="NZ_RJJR01000005.1"/>
</dbReference>
<sequence length="275" mass="31076">MESHSVIFTVVLFLIVATGCRSTKSLRSNISIKDSSGHASSVILRDSSSYKSAAKEVLSVLSDDEINFQTFSAKAKVQYEDQNGKQPDFNAFIRLQKDSALWVSVNATFLGIEAFRLYVTPDSIILLNKLDKTVEYHPFSFIESFAHIPMNFTLLQNILIGNPVYEGDSVVSFRRTENQIIIGTIGSFFKNLTTISADTNKLQQIKLDDLDVFRNRTATLLYGGYEKNSGLNFATERQINVSEKSKVDVSIEFKQYEFNKELSFPFSIPHNYKTK</sequence>
<accession>A0A3M9NHX5</accession>
<evidence type="ECO:0000313" key="1">
    <source>
        <dbReference type="EMBL" id="RNI37394.1"/>
    </source>
</evidence>
<keyword evidence="2" id="KW-1185">Reference proteome</keyword>
<proteinExistence type="predicted"/>
<organism evidence="1 2">
    <name type="scientific">Hanamia caeni</name>
    <dbReference type="NCBI Taxonomy" id="2294116"/>
    <lineage>
        <taxon>Bacteria</taxon>
        <taxon>Pseudomonadati</taxon>
        <taxon>Bacteroidota</taxon>
        <taxon>Chitinophagia</taxon>
        <taxon>Chitinophagales</taxon>
        <taxon>Chitinophagaceae</taxon>
        <taxon>Hanamia</taxon>
    </lineage>
</organism>
<dbReference type="Proteomes" id="UP000267223">
    <property type="component" value="Unassembled WGS sequence"/>
</dbReference>
<evidence type="ECO:0000313" key="2">
    <source>
        <dbReference type="Proteomes" id="UP000267223"/>
    </source>
</evidence>
<comment type="caution">
    <text evidence="1">The sequence shown here is derived from an EMBL/GenBank/DDBJ whole genome shotgun (WGS) entry which is preliminary data.</text>
</comment>
<reference evidence="1 2" key="1">
    <citation type="submission" date="2018-11" db="EMBL/GenBank/DDBJ databases">
        <title>Draft genome sequence of Ferruginibacter sp. BO-59.</title>
        <authorList>
            <person name="Im W.T."/>
        </authorList>
    </citation>
    <scope>NUCLEOTIDE SEQUENCE [LARGE SCALE GENOMIC DNA]</scope>
    <source>
        <strain evidence="1 2">BO-59</strain>
    </source>
</reference>
<protein>
    <submittedName>
        <fullName evidence="1">DUF4292 domain-containing protein</fullName>
    </submittedName>
</protein>
<dbReference type="Pfam" id="PF14125">
    <property type="entry name" value="DUF4292"/>
    <property type="match status" value="1"/>
</dbReference>
<name>A0A3M9NHX5_9BACT</name>
<dbReference type="OrthoDB" id="849114at2"/>
<dbReference type="AlphaFoldDB" id="A0A3M9NHX5"/>